<name>A0A318FEV0_KLEOX</name>
<dbReference type="GO" id="GO:0005829">
    <property type="term" value="C:cytosol"/>
    <property type="evidence" value="ECO:0007669"/>
    <property type="project" value="TreeGrafter"/>
</dbReference>
<dbReference type="RefSeq" id="WP_110276976.1">
    <property type="nucleotide sequence ID" value="NZ_QJJG01000026.1"/>
</dbReference>
<comment type="caution">
    <text evidence="3">The sequence shown here is derived from an EMBL/GenBank/DDBJ whole genome shotgun (WGS) entry which is preliminary data.</text>
</comment>
<dbReference type="EMBL" id="QJJG01000026">
    <property type="protein sequence ID" value="PXW37361.1"/>
    <property type="molecule type" value="Genomic_DNA"/>
</dbReference>
<dbReference type="Pfam" id="PF01075">
    <property type="entry name" value="Glyco_transf_9"/>
    <property type="match status" value="1"/>
</dbReference>
<dbReference type="GO" id="GO:0008713">
    <property type="term" value="F:ADP-heptose-lipopolysaccharide heptosyltransferase activity"/>
    <property type="evidence" value="ECO:0007669"/>
    <property type="project" value="TreeGrafter"/>
</dbReference>
<organism evidence="3 4">
    <name type="scientific">Klebsiella oxytoca</name>
    <dbReference type="NCBI Taxonomy" id="571"/>
    <lineage>
        <taxon>Bacteria</taxon>
        <taxon>Pseudomonadati</taxon>
        <taxon>Pseudomonadota</taxon>
        <taxon>Gammaproteobacteria</taxon>
        <taxon>Enterobacterales</taxon>
        <taxon>Enterobacteriaceae</taxon>
        <taxon>Klebsiella/Raoultella group</taxon>
        <taxon>Klebsiella</taxon>
    </lineage>
</organism>
<evidence type="ECO:0000256" key="2">
    <source>
        <dbReference type="ARBA" id="ARBA00022679"/>
    </source>
</evidence>
<dbReference type="InterPro" id="IPR051199">
    <property type="entry name" value="LPS_LOS_Heptosyltrfase"/>
</dbReference>
<dbReference type="SUPFAM" id="SSF53756">
    <property type="entry name" value="UDP-Glycosyltransferase/glycogen phosphorylase"/>
    <property type="match status" value="1"/>
</dbReference>
<dbReference type="Proteomes" id="UP000247485">
    <property type="component" value="Unassembled WGS sequence"/>
</dbReference>
<dbReference type="PANTHER" id="PTHR30160">
    <property type="entry name" value="TETRAACYLDISACCHARIDE 4'-KINASE-RELATED"/>
    <property type="match status" value="1"/>
</dbReference>
<evidence type="ECO:0000313" key="4">
    <source>
        <dbReference type="Proteomes" id="UP000247485"/>
    </source>
</evidence>
<proteinExistence type="predicted"/>
<gene>
    <name evidence="3" type="ORF">DET57_12666</name>
</gene>
<dbReference type="CDD" id="cd03789">
    <property type="entry name" value="GT9_LPS_heptosyltransferase"/>
    <property type="match status" value="1"/>
</dbReference>
<dbReference type="Gene3D" id="3.40.50.2000">
    <property type="entry name" value="Glycogen Phosphorylase B"/>
    <property type="match status" value="2"/>
</dbReference>
<accession>A0A318FEV0</accession>
<sequence length="358" mass="41306">MKSHRQKKFATLRAWNRKRNYFFKTLRMTLARWIWDRRIKKEFILAKGAKVLLLRDDGKIGDMIVSTSLIRELYKNGYTVDILATVNNIIAIEHNPYIRKIHIYDQQGYAPGLANESYDLVIDMGDKISPTSLRFLLKINTRNVIGFNKEKYNAYNKSIKFSGFQEHITTRYALLMSKLGFAHVNTSYDLFYPEEIDADVSDFLKKLPNSKNIIINPFAADSKRELSLSQLQQLFHEIKYHIPGYNIIYLDPNNNISTDLPEGVYKNPFPSLFSAMALIKHADLVISPDTSIVHIAAAYRKPLIALYGNDMHGKYQNNKTWGPGYSEAVQILTRDKYHPISTIDVKEIIESAIHIIKI</sequence>
<evidence type="ECO:0000256" key="1">
    <source>
        <dbReference type="ARBA" id="ARBA00022676"/>
    </source>
</evidence>
<keyword evidence="2 3" id="KW-0808">Transferase</keyword>
<evidence type="ECO:0000313" key="3">
    <source>
        <dbReference type="EMBL" id="PXW37361.1"/>
    </source>
</evidence>
<dbReference type="GO" id="GO:0009244">
    <property type="term" value="P:lipopolysaccharide core region biosynthetic process"/>
    <property type="evidence" value="ECO:0007669"/>
    <property type="project" value="TreeGrafter"/>
</dbReference>
<reference evidence="3 4" key="1">
    <citation type="submission" date="2018-05" db="EMBL/GenBank/DDBJ databases">
        <title>Freshwater and sediment microbial communities from various areas in North America, analyzing microbe dynamics in response to fracking.</title>
        <authorList>
            <person name="Lamendella R."/>
        </authorList>
    </citation>
    <scope>NUCLEOTIDE SEQUENCE [LARGE SCALE GENOMIC DNA]</scope>
    <source>
        <strain evidence="3 4">67</strain>
    </source>
</reference>
<dbReference type="InterPro" id="IPR002201">
    <property type="entry name" value="Glyco_trans_9"/>
</dbReference>
<protein>
    <submittedName>
        <fullName evidence="3">ADP-heptose:LPS heptosyltransferase</fullName>
    </submittedName>
</protein>
<keyword evidence="1" id="KW-0328">Glycosyltransferase</keyword>
<dbReference type="AlphaFoldDB" id="A0A318FEV0"/>